<name>A0A7Y1M7R3_9PSED</name>
<dbReference type="AlphaFoldDB" id="A0A7Y1M7R3"/>
<protein>
    <submittedName>
        <fullName evidence="1">DUF3168 domain-containing protein</fullName>
    </submittedName>
</protein>
<comment type="caution">
    <text evidence="1">The sequence shown here is derived from an EMBL/GenBank/DDBJ whole genome shotgun (WGS) entry which is preliminary data.</text>
</comment>
<evidence type="ECO:0000313" key="1">
    <source>
        <dbReference type="EMBL" id="NNA76764.1"/>
    </source>
</evidence>
<dbReference type="Proteomes" id="UP000535954">
    <property type="component" value="Unassembled WGS sequence"/>
</dbReference>
<sequence>MFAPINAVCALDPGVIALLGSPPQRLYSFGEAAQDTVKPYAVWQTISGSPDNYLAGRPDIDGFTLQVDVFATCAKDARAVAKALRDAIEPCAYITRWGGESRDPVTKNYRYSFDVDWIVQR</sequence>
<dbReference type="RefSeq" id="WP_078468700.1">
    <property type="nucleotide sequence ID" value="NZ_JAAQYH010000020.1"/>
</dbReference>
<accession>A0A7Y1M7R3</accession>
<dbReference type="InterPro" id="IPR021508">
    <property type="entry name" value="Gp17-like"/>
</dbReference>
<evidence type="ECO:0000313" key="2">
    <source>
        <dbReference type="Proteomes" id="UP000535954"/>
    </source>
</evidence>
<organism evidence="1 2">
    <name type="scientific">Pseudomonas lactis</name>
    <dbReference type="NCBI Taxonomy" id="1615674"/>
    <lineage>
        <taxon>Bacteria</taxon>
        <taxon>Pseudomonadati</taxon>
        <taxon>Pseudomonadota</taxon>
        <taxon>Gammaproteobacteria</taxon>
        <taxon>Pseudomonadales</taxon>
        <taxon>Pseudomonadaceae</taxon>
        <taxon>Pseudomonas</taxon>
    </lineage>
</organism>
<gene>
    <name evidence="1" type="ORF">HBO13_29455</name>
</gene>
<dbReference type="Pfam" id="PF11367">
    <property type="entry name" value="Tail_completion_gp17"/>
    <property type="match status" value="1"/>
</dbReference>
<dbReference type="EMBL" id="JAAQYH010000020">
    <property type="protein sequence ID" value="NNA76764.1"/>
    <property type="molecule type" value="Genomic_DNA"/>
</dbReference>
<reference evidence="1 2" key="1">
    <citation type="journal article" date="2020" name="Front. Microbiol.">
        <title>Genetic Organization of the aprX-lipA2 Operon Affects the Proteolytic Potential of Pseudomonas Species in Milk.</title>
        <authorList>
            <person name="Maier C."/>
            <person name="Huptas C."/>
            <person name="von Neubeck M."/>
            <person name="Scherer S."/>
            <person name="Wenning M."/>
            <person name="Lucking G."/>
        </authorList>
    </citation>
    <scope>NUCLEOTIDE SEQUENCE [LARGE SCALE GENOMIC DNA]</scope>
    <source>
        <strain evidence="1 2">WS 5405</strain>
    </source>
</reference>
<proteinExistence type="predicted"/>